<sequence>MAISPYKERGIALWSTMWESVDTLKSARKYKDQLYQNRYEDVLNNTAPQILAHPGIYIDEMLCDEEKYDCEKLAECMGISIKSKIDEEMEEEVDPCAEYETDIQTIFIDQEHSDIKVLSGQSYRIRLREEVFATDATKVDWRVSSRPPARYDTSRSCLEQGIVQLKSGDLLLTSLTSRDDQLYQNRYEDVLNNTAPQILAHPGIYIDEMLCNEEKYDCEKLAECMGISIKSKIDEEMEEEVDPCAEYETDIQTIFIDQEHSDIKVLSGQSYRIRLREEVFATDATKVDWRVSSRPPARYDTSRSCLEQGIVQLKSGDLLLTSLKSRDVRRRMIATLPDGRKINIQFHDAGVQLGLGEESGTVITWAIVIAVFVLLLYAFVQVTSNRRKARMQQILQNRMKKRLRAEKHK</sequence>
<dbReference type="EMBL" id="UYYB01095385">
    <property type="protein sequence ID" value="VDM75484.1"/>
    <property type="molecule type" value="Genomic_DNA"/>
</dbReference>
<keyword evidence="1" id="KW-0812">Transmembrane</keyword>
<feature type="transmembrane region" description="Helical" evidence="1">
    <location>
        <begin position="362"/>
        <end position="380"/>
    </location>
</feature>
<accession>A0A3P7JBT3</accession>
<gene>
    <name evidence="2" type="ORF">SVUK_LOCUS10482</name>
</gene>
<reference evidence="2 3" key="1">
    <citation type="submission" date="2018-11" db="EMBL/GenBank/DDBJ databases">
        <authorList>
            <consortium name="Pathogen Informatics"/>
        </authorList>
    </citation>
    <scope>NUCLEOTIDE SEQUENCE [LARGE SCALE GENOMIC DNA]</scope>
</reference>
<name>A0A3P7JBT3_STRVU</name>
<keyword evidence="3" id="KW-1185">Reference proteome</keyword>
<evidence type="ECO:0000313" key="2">
    <source>
        <dbReference type="EMBL" id="VDM75484.1"/>
    </source>
</evidence>
<protein>
    <submittedName>
        <fullName evidence="2">Uncharacterized protein</fullName>
    </submittedName>
</protein>
<keyword evidence="1" id="KW-1133">Transmembrane helix</keyword>
<evidence type="ECO:0000313" key="3">
    <source>
        <dbReference type="Proteomes" id="UP000270094"/>
    </source>
</evidence>
<proteinExistence type="predicted"/>
<dbReference type="AlphaFoldDB" id="A0A3P7JBT3"/>
<keyword evidence="1" id="KW-0472">Membrane</keyword>
<organism evidence="2 3">
    <name type="scientific">Strongylus vulgaris</name>
    <name type="common">Blood worm</name>
    <dbReference type="NCBI Taxonomy" id="40348"/>
    <lineage>
        <taxon>Eukaryota</taxon>
        <taxon>Metazoa</taxon>
        <taxon>Ecdysozoa</taxon>
        <taxon>Nematoda</taxon>
        <taxon>Chromadorea</taxon>
        <taxon>Rhabditida</taxon>
        <taxon>Rhabditina</taxon>
        <taxon>Rhabditomorpha</taxon>
        <taxon>Strongyloidea</taxon>
        <taxon>Strongylidae</taxon>
        <taxon>Strongylus</taxon>
    </lineage>
</organism>
<evidence type="ECO:0000256" key="1">
    <source>
        <dbReference type="SAM" id="Phobius"/>
    </source>
</evidence>
<dbReference type="Proteomes" id="UP000270094">
    <property type="component" value="Unassembled WGS sequence"/>
</dbReference>
<dbReference type="OrthoDB" id="5856062at2759"/>